<dbReference type="AlphaFoldDB" id="A0A1V2I9A6"/>
<keyword evidence="2" id="KW-1185">Reference proteome</keyword>
<evidence type="ECO:0008006" key="3">
    <source>
        <dbReference type="Google" id="ProtNLM"/>
    </source>
</evidence>
<comment type="caution">
    <text evidence="1">The sequence shown here is derived from an EMBL/GenBank/DDBJ whole genome shotgun (WGS) entry which is preliminary data.</text>
</comment>
<accession>A0A1V2I9A6</accession>
<name>A0A1V2I9A6_9ACTN</name>
<gene>
    <name evidence="1" type="ORF">BL253_18750</name>
</gene>
<proteinExistence type="predicted"/>
<dbReference type="STRING" id="1834516.BL253_18750"/>
<protein>
    <recommendedName>
        <fullName evidence="3">DUF3291 domain-containing protein</fullName>
    </recommendedName>
</protein>
<dbReference type="OrthoDB" id="4550602at2"/>
<reference evidence="2" key="1">
    <citation type="submission" date="2016-10" db="EMBL/GenBank/DDBJ databases">
        <title>Frankia sp. NRRL B-16386 Genome sequencing.</title>
        <authorList>
            <person name="Ghodhbane-Gtari F."/>
            <person name="Swanson E."/>
            <person name="Gueddou A."/>
            <person name="Hezbri K."/>
            <person name="Ktari K."/>
            <person name="Nouioui I."/>
            <person name="Morris K."/>
            <person name="Simpson S."/>
            <person name="Abebe-Akele F."/>
            <person name="Thomas K."/>
            <person name="Gtari M."/>
            <person name="Tisa L.S."/>
        </authorList>
    </citation>
    <scope>NUCLEOTIDE SEQUENCE [LARGE SCALE GENOMIC DNA]</scope>
    <source>
        <strain evidence="2">NRRL B-16386</strain>
    </source>
</reference>
<organism evidence="1 2">
    <name type="scientific">Pseudofrankia asymbiotica</name>
    <dbReference type="NCBI Taxonomy" id="1834516"/>
    <lineage>
        <taxon>Bacteria</taxon>
        <taxon>Bacillati</taxon>
        <taxon>Actinomycetota</taxon>
        <taxon>Actinomycetes</taxon>
        <taxon>Frankiales</taxon>
        <taxon>Frankiaceae</taxon>
        <taxon>Pseudofrankia</taxon>
    </lineage>
</organism>
<sequence length="134" mass="15333">MLRSGWRPGPASGMSGPVLVSVTDFTSARSRSLPGIARAGFGLRRSWPRLDGAVGLWLWAEPLARRTGAVSVWTDEEALRGFARWPPHTTIMRRYRGRGQVRAMTWEAHRFDEAEVWRQAYRWLTRSTHVPEDM</sequence>
<evidence type="ECO:0000313" key="2">
    <source>
        <dbReference type="Proteomes" id="UP000188929"/>
    </source>
</evidence>
<dbReference type="EMBL" id="MOMC01000038">
    <property type="protein sequence ID" value="ONH28633.1"/>
    <property type="molecule type" value="Genomic_DNA"/>
</dbReference>
<evidence type="ECO:0000313" key="1">
    <source>
        <dbReference type="EMBL" id="ONH28633.1"/>
    </source>
</evidence>
<dbReference type="Proteomes" id="UP000188929">
    <property type="component" value="Unassembled WGS sequence"/>
</dbReference>